<proteinExistence type="predicted"/>
<protein>
    <submittedName>
        <fullName evidence="1">Uncharacterized protein</fullName>
    </submittedName>
</protein>
<dbReference type="OrthoDB" id="2289846at2759"/>
<keyword evidence="2" id="KW-1185">Reference proteome</keyword>
<accession>A0A8H7VDR1</accession>
<name>A0A8H7VDR1_9FUNG</name>
<gene>
    <name evidence="1" type="ORF">INT46_010713</name>
</gene>
<sequence length="136" mass="15582">MTRLLQPPPQQQQQQQQLKKVLSITTREKVIFVGKDAIDDTDVYEDGKEEVEEKKSRGVNAVTSDDTPLGYDACRRTVDKISARYLKEASIKKATFEAISKRDKHDDEKAKTSQTTIRKRNNALEGIDFQKLVNER</sequence>
<dbReference type="AlphaFoldDB" id="A0A8H7VDR1"/>
<dbReference type="EMBL" id="JAEPRC010000047">
    <property type="protein sequence ID" value="KAG2212753.1"/>
    <property type="molecule type" value="Genomic_DNA"/>
</dbReference>
<evidence type="ECO:0000313" key="1">
    <source>
        <dbReference type="EMBL" id="KAG2212753.1"/>
    </source>
</evidence>
<reference evidence="1" key="1">
    <citation type="submission" date="2020-12" db="EMBL/GenBank/DDBJ databases">
        <title>Metabolic potential, ecology and presence of endohyphal bacteria is reflected in genomic diversity of Mucoromycotina.</title>
        <authorList>
            <person name="Muszewska A."/>
            <person name="Okrasinska A."/>
            <person name="Steczkiewicz K."/>
            <person name="Drgas O."/>
            <person name="Orlowska M."/>
            <person name="Perlinska-Lenart U."/>
            <person name="Aleksandrzak-Piekarczyk T."/>
            <person name="Szatraj K."/>
            <person name="Zielenkiewicz U."/>
            <person name="Pilsyk S."/>
            <person name="Malc E."/>
            <person name="Mieczkowski P."/>
            <person name="Kruszewska J.S."/>
            <person name="Biernat P."/>
            <person name="Pawlowska J."/>
        </authorList>
    </citation>
    <scope>NUCLEOTIDE SEQUENCE</scope>
    <source>
        <strain evidence="1">CBS 226.32</strain>
    </source>
</reference>
<organism evidence="1 2">
    <name type="scientific">Mucor plumbeus</name>
    <dbReference type="NCBI Taxonomy" id="97098"/>
    <lineage>
        <taxon>Eukaryota</taxon>
        <taxon>Fungi</taxon>
        <taxon>Fungi incertae sedis</taxon>
        <taxon>Mucoromycota</taxon>
        <taxon>Mucoromycotina</taxon>
        <taxon>Mucoromycetes</taxon>
        <taxon>Mucorales</taxon>
        <taxon>Mucorineae</taxon>
        <taxon>Mucoraceae</taxon>
        <taxon>Mucor</taxon>
    </lineage>
</organism>
<comment type="caution">
    <text evidence="1">The sequence shown here is derived from an EMBL/GenBank/DDBJ whole genome shotgun (WGS) entry which is preliminary data.</text>
</comment>
<dbReference type="Proteomes" id="UP000650833">
    <property type="component" value="Unassembled WGS sequence"/>
</dbReference>
<evidence type="ECO:0000313" key="2">
    <source>
        <dbReference type="Proteomes" id="UP000650833"/>
    </source>
</evidence>